<dbReference type="InterPro" id="IPR022223">
    <property type="entry name" value="DUF3748"/>
</dbReference>
<dbReference type="Proteomes" id="UP000242222">
    <property type="component" value="Unassembled WGS sequence"/>
</dbReference>
<dbReference type="RefSeq" id="WP_092878989.1">
    <property type="nucleotide sequence ID" value="NZ_FOVC01000010.1"/>
</dbReference>
<protein>
    <submittedName>
        <fullName evidence="1">WD40-like Beta Propeller Repeat</fullName>
    </submittedName>
</protein>
<sequence>MEKQLTIAARNHQLTNINVWTADSQWLVYDVRPSQSSFTGLTLERVNLSGESEVLYTACHGAHVGVVTASPTHPQRYLAIHGPEYPEQRGHYDFHHRRGVVVQGGVAHTLDACDITPPFTPGALRGGTHVHVYSPDGRRISFTYNDQVMRERDLREDVRNVGVAVPLGAVRTPRRHPREYDGSHFCVLVSQTTSAPRPGSDDISRAYEEGWVGQRGYLRADGRRQYSALAFIGDTRNENGDTVAEVFIVDLPLADAEFAIAGAYPLQGTPARLPAPPAGITQRRLTFSHRRRWPGIVNQPRHWLRSAPDGSEIAFLMKDEQGVVQLWGVSPCGGAPRQITRSKWSMQSAFSWHPQGGRLAIICDNSVMAVEAHSGEMQRLTIRSDQPPGSEAVVWSPDGRYIAFLRQVDGWQQIVITDAH</sequence>
<dbReference type="OrthoDB" id="626010at2"/>
<dbReference type="AlphaFoldDB" id="A0A1I5A128"/>
<keyword evidence="2" id="KW-1185">Reference proteome</keyword>
<dbReference type="SUPFAM" id="SSF82171">
    <property type="entry name" value="DPP6 N-terminal domain-like"/>
    <property type="match status" value="1"/>
</dbReference>
<dbReference type="Gene3D" id="2.120.10.30">
    <property type="entry name" value="TolB, C-terminal domain"/>
    <property type="match status" value="1"/>
</dbReference>
<dbReference type="InterPro" id="IPR011042">
    <property type="entry name" value="6-blade_b-propeller_TolB-like"/>
</dbReference>
<reference evidence="2" key="1">
    <citation type="submission" date="2016-10" db="EMBL/GenBank/DDBJ databases">
        <authorList>
            <person name="Varghese N."/>
            <person name="Submissions S."/>
        </authorList>
    </citation>
    <scope>NUCLEOTIDE SEQUENCE [LARGE SCALE GENOMIC DNA]</scope>
    <source>
        <strain evidence="2">N6PO6</strain>
    </source>
</reference>
<proteinExistence type="predicted"/>
<name>A0A1I5A128_9GAMM</name>
<evidence type="ECO:0000313" key="1">
    <source>
        <dbReference type="EMBL" id="SFN56201.1"/>
    </source>
</evidence>
<dbReference type="Pfam" id="PF12566">
    <property type="entry name" value="DUF3748"/>
    <property type="match status" value="1"/>
</dbReference>
<dbReference type="EMBL" id="FOVC01000010">
    <property type="protein sequence ID" value="SFN56201.1"/>
    <property type="molecule type" value="Genomic_DNA"/>
</dbReference>
<gene>
    <name evidence="1" type="ORF">SAMN05216516_11097</name>
</gene>
<dbReference type="InterPro" id="IPR011659">
    <property type="entry name" value="WD40"/>
</dbReference>
<accession>A0A1I5A128</accession>
<dbReference type="Pfam" id="PF07676">
    <property type="entry name" value="PD40"/>
    <property type="match status" value="1"/>
</dbReference>
<organism evidence="1 2">
    <name type="scientific">Izhakiella capsodis</name>
    <dbReference type="NCBI Taxonomy" id="1367852"/>
    <lineage>
        <taxon>Bacteria</taxon>
        <taxon>Pseudomonadati</taxon>
        <taxon>Pseudomonadota</taxon>
        <taxon>Gammaproteobacteria</taxon>
        <taxon>Enterobacterales</taxon>
        <taxon>Erwiniaceae</taxon>
        <taxon>Izhakiella</taxon>
    </lineage>
</organism>
<dbReference type="STRING" id="1367852.SAMN05216516_11097"/>
<evidence type="ECO:0000313" key="2">
    <source>
        <dbReference type="Proteomes" id="UP000242222"/>
    </source>
</evidence>